<dbReference type="RefSeq" id="WP_254153795.1">
    <property type="nucleotide sequence ID" value="NZ_JAHESD010000021.1"/>
</dbReference>
<dbReference type="PANTHER" id="PTHR28208:SF1">
    <property type="entry name" value="FILAMENT ORGANIZATION PROTEIN APP1-LIKE, PUTATIVE (AFU_ORTHOLOGUE AFUA_1G06650)-RELATED"/>
    <property type="match status" value="1"/>
</dbReference>
<evidence type="ECO:0000259" key="1">
    <source>
        <dbReference type="Pfam" id="PF09949"/>
    </source>
</evidence>
<evidence type="ECO:0000313" key="2">
    <source>
        <dbReference type="EMBL" id="MBT1703833.1"/>
    </source>
</evidence>
<protein>
    <submittedName>
        <fullName evidence="2">DUF2183 domain-containing protein</fullName>
    </submittedName>
</protein>
<organism evidence="2 3">
    <name type="scientific">Chryseosolibacter indicus</name>
    <dbReference type="NCBI Taxonomy" id="2782351"/>
    <lineage>
        <taxon>Bacteria</taxon>
        <taxon>Pseudomonadati</taxon>
        <taxon>Bacteroidota</taxon>
        <taxon>Cytophagia</taxon>
        <taxon>Cytophagales</taxon>
        <taxon>Chryseotaleaceae</taxon>
        <taxon>Chryseosolibacter</taxon>
    </lineage>
</organism>
<feature type="domain" description="Phosphatidate phosphatase APP1 catalytic" evidence="1">
    <location>
        <begin position="125"/>
        <end position="276"/>
    </location>
</feature>
<dbReference type="PANTHER" id="PTHR28208">
    <property type="entry name" value="PHOSPHATIDATE PHOSPHATASE APP1"/>
    <property type="match status" value="1"/>
</dbReference>
<dbReference type="EMBL" id="JAHESD010000021">
    <property type="protein sequence ID" value="MBT1703833.1"/>
    <property type="molecule type" value="Genomic_DNA"/>
</dbReference>
<dbReference type="InterPro" id="IPR052935">
    <property type="entry name" value="Mg2+_PAP"/>
</dbReference>
<dbReference type="Proteomes" id="UP000772618">
    <property type="component" value="Unassembled WGS sequence"/>
</dbReference>
<name>A0ABS5VQY8_9BACT</name>
<sequence>MLKKIPILLSFYALTNGSETLTFGQLTYTKINDLSFTDYNRRKTFRTLLRLYQTKPFSNQQIVLEFNEIQVKVKTNVYGAFYEKIPLDLKGSTLTKVIVSTGEEVKLIDGLYDKYIHHFGSDKIVVSDIDDTLLHSFIKKKLRKFRALMLTTMEKRKVVENMQHLMNKFVMQGAIPVYLSNSEQNLYPLIYRFLFHNKFPRGPLFLKQMRTLWDVVRNIKYPLQDIHKTTTLQELIQFFPEKKFILMGDNTQRDIFIYLDVAEKFYERIDCIIIRKVVNNKNETALIEQSIERLKGRDIKFYYAEDFPGEFPLPDNH</sequence>
<dbReference type="Pfam" id="PF09949">
    <property type="entry name" value="APP1_cat"/>
    <property type="match status" value="1"/>
</dbReference>
<reference evidence="2 3" key="1">
    <citation type="submission" date="2021-05" db="EMBL/GenBank/DDBJ databases">
        <title>A Polyphasic approach of four new species of the genus Ohtaekwangia: Ohtaekwangia histidinii sp. nov., Ohtaekwangia cretensis sp. nov., Ohtaekwangia indiensis sp. nov., Ohtaekwangia reichenbachii sp. nov. from diverse environment.</title>
        <authorList>
            <person name="Octaviana S."/>
        </authorList>
    </citation>
    <scope>NUCLEOTIDE SEQUENCE [LARGE SCALE GENOMIC DNA]</scope>
    <source>
        <strain evidence="2 3">PWU20</strain>
    </source>
</reference>
<proteinExistence type="predicted"/>
<evidence type="ECO:0000313" key="3">
    <source>
        <dbReference type="Proteomes" id="UP000772618"/>
    </source>
</evidence>
<accession>A0ABS5VQY8</accession>
<gene>
    <name evidence="2" type="ORF">KK060_11110</name>
</gene>
<dbReference type="InterPro" id="IPR019236">
    <property type="entry name" value="APP1_cat"/>
</dbReference>
<keyword evidence="3" id="KW-1185">Reference proteome</keyword>
<comment type="caution">
    <text evidence="2">The sequence shown here is derived from an EMBL/GenBank/DDBJ whole genome shotgun (WGS) entry which is preliminary data.</text>
</comment>